<dbReference type="PROSITE" id="PS50294">
    <property type="entry name" value="WD_REPEATS_REGION"/>
    <property type="match status" value="2"/>
</dbReference>
<dbReference type="AlphaFoldDB" id="A0A9P0F045"/>
<dbReference type="GO" id="GO:0006281">
    <property type="term" value="P:DNA repair"/>
    <property type="evidence" value="ECO:0007669"/>
    <property type="project" value="UniProtKB-KW"/>
</dbReference>
<feature type="repeat" description="WD" evidence="9">
    <location>
        <begin position="61"/>
        <end position="93"/>
    </location>
</feature>
<dbReference type="InterPro" id="IPR036322">
    <property type="entry name" value="WD40_repeat_dom_sf"/>
</dbReference>
<dbReference type="SUPFAM" id="SSF50978">
    <property type="entry name" value="WD40 repeat-like"/>
    <property type="match status" value="1"/>
</dbReference>
<dbReference type="InterPro" id="IPR015943">
    <property type="entry name" value="WD40/YVTN_repeat-like_dom_sf"/>
</dbReference>
<dbReference type="SMART" id="SM00320">
    <property type="entry name" value="WD40"/>
    <property type="match status" value="5"/>
</dbReference>
<feature type="repeat" description="WD" evidence="9">
    <location>
        <begin position="160"/>
        <end position="201"/>
    </location>
</feature>
<dbReference type="KEGG" id="btab:109041951"/>
<dbReference type="PANTHER" id="PTHR15271">
    <property type="entry name" value="CHROMATIN ASSEMBLY FACTOR 1 SUBUNIT B"/>
    <property type="match status" value="1"/>
</dbReference>
<dbReference type="GO" id="GO:0006335">
    <property type="term" value="P:DNA replication-dependent chromatin assembly"/>
    <property type="evidence" value="ECO:0007669"/>
    <property type="project" value="InterPro"/>
</dbReference>
<evidence type="ECO:0000256" key="3">
    <source>
        <dbReference type="ARBA" id="ARBA00022574"/>
    </source>
</evidence>
<feature type="domain" description="CAF1B/HIR1 beta-propeller" evidence="10">
    <location>
        <begin position="1"/>
        <end position="377"/>
    </location>
</feature>
<evidence type="ECO:0000256" key="4">
    <source>
        <dbReference type="ARBA" id="ARBA00022737"/>
    </source>
</evidence>
<evidence type="ECO:0000256" key="7">
    <source>
        <dbReference type="ARBA" id="ARBA00023204"/>
    </source>
</evidence>
<keyword evidence="3 9" id="KW-0853">WD repeat</keyword>
<evidence type="ECO:0000256" key="2">
    <source>
        <dbReference type="ARBA" id="ARBA00007306"/>
    </source>
</evidence>
<dbReference type="GO" id="GO:0005634">
    <property type="term" value="C:nucleus"/>
    <property type="evidence" value="ECO:0007669"/>
    <property type="project" value="UniProtKB-SubCell"/>
</dbReference>
<feature type="repeat" description="WD" evidence="9">
    <location>
        <begin position="118"/>
        <end position="159"/>
    </location>
</feature>
<comment type="similarity">
    <text evidence="2">Belongs to the WD repeat HIR1 family.</text>
</comment>
<dbReference type="InterPro" id="IPR001680">
    <property type="entry name" value="WD40_rpt"/>
</dbReference>
<keyword evidence="12" id="KW-1185">Reference proteome</keyword>
<dbReference type="PANTHER" id="PTHR15271:SF4">
    <property type="entry name" value="CHROMATIN ASSEMBLY FACTOR 1 SUBUNIT B"/>
    <property type="match status" value="1"/>
</dbReference>
<evidence type="ECO:0000313" key="12">
    <source>
        <dbReference type="Proteomes" id="UP001152759"/>
    </source>
</evidence>
<evidence type="ECO:0000256" key="9">
    <source>
        <dbReference type="PROSITE-ProRule" id="PRU00221"/>
    </source>
</evidence>
<dbReference type="InterPro" id="IPR019775">
    <property type="entry name" value="WD40_repeat_CS"/>
</dbReference>
<dbReference type="GO" id="GO:0006334">
    <property type="term" value="P:nucleosome assembly"/>
    <property type="evidence" value="ECO:0007669"/>
    <property type="project" value="TreeGrafter"/>
</dbReference>
<evidence type="ECO:0000256" key="8">
    <source>
        <dbReference type="ARBA" id="ARBA00023242"/>
    </source>
</evidence>
<proteinExistence type="inferred from homology"/>
<evidence type="ECO:0000256" key="5">
    <source>
        <dbReference type="ARBA" id="ARBA00022763"/>
    </source>
</evidence>
<dbReference type="InterPro" id="IPR055410">
    <property type="entry name" value="Beta-prop_CAF1B_HIR1"/>
</dbReference>
<dbReference type="InterPro" id="IPR045145">
    <property type="entry name" value="PTHR15271"/>
</dbReference>
<organism evidence="11 12">
    <name type="scientific">Bemisia tabaci</name>
    <name type="common">Sweetpotato whitefly</name>
    <name type="synonym">Aleurodes tabaci</name>
    <dbReference type="NCBI Taxonomy" id="7038"/>
    <lineage>
        <taxon>Eukaryota</taxon>
        <taxon>Metazoa</taxon>
        <taxon>Ecdysozoa</taxon>
        <taxon>Arthropoda</taxon>
        <taxon>Hexapoda</taxon>
        <taxon>Insecta</taxon>
        <taxon>Pterygota</taxon>
        <taxon>Neoptera</taxon>
        <taxon>Paraneoptera</taxon>
        <taxon>Hemiptera</taxon>
        <taxon>Sternorrhyncha</taxon>
        <taxon>Aleyrodoidea</taxon>
        <taxon>Aleyrodidae</taxon>
        <taxon>Aleyrodinae</taxon>
        <taxon>Bemisia</taxon>
    </lineage>
</organism>
<evidence type="ECO:0000256" key="1">
    <source>
        <dbReference type="ARBA" id="ARBA00004123"/>
    </source>
</evidence>
<dbReference type="Gene3D" id="2.130.10.10">
    <property type="entry name" value="YVTN repeat-like/Quinoprotein amine dehydrogenase"/>
    <property type="match status" value="2"/>
</dbReference>
<keyword evidence="5" id="KW-0227">DNA damage</keyword>
<keyword evidence="6" id="KW-0156">Chromatin regulator</keyword>
<dbReference type="Proteomes" id="UP001152759">
    <property type="component" value="Chromosome 3"/>
</dbReference>
<dbReference type="GO" id="GO:0033186">
    <property type="term" value="C:CAF-1 complex"/>
    <property type="evidence" value="ECO:0007669"/>
    <property type="project" value="TreeGrafter"/>
</dbReference>
<dbReference type="EMBL" id="OU963864">
    <property type="protein sequence ID" value="CAH0386297.1"/>
    <property type="molecule type" value="Genomic_DNA"/>
</dbReference>
<keyword evidence="4" id="KW-0677">Repeat</keyword>
<reference evidence="11" key="1">
    <citation type="submission" date="2021-12" db="EMBL/GenBank/DDBJ databases">
        <authorList>
            <person name="King R."/>
        </authorList>
    </citation>
    <scope>NUCLEOTIDE SEQUENCE</scope>
</reference>
<keyword evidence="7" id="KW-0234">DNA repair</keyword>
<dbReference type="OrthoDB" id="71227at2759"/>
<gene>
    <name evidence="11" type="ORF">BEMITA_LOCUS5435</name>
</gene>
<evidence type="ECO:0000313" key="11">
    <source>
        <dbReference type="EMBL" id="CAH0386297.1"/>
    </source>
</evidence>
<sequence length="397" mass="44666">MKYSSPEISWHNRDPVLSVDIQRSSTNFYRLASGGTDSHVLIWHIVIEENGNSRIEFASDLSRHQKAVNCVRFAPTEEYLASGDDEASIILWKPKTEADFPEDNDEGFKEQWLVWKVLRGHLDDIYDLSWAPNSKQLISGSVDNTAVVWDVEKGQKIASLGEHKSFVQGVAWDPKNKLAATLSSDRVMRVYNLATRRVVNRAYKSKLSVPENHPMEGNVQRLFHDDTLKSFFRRLTFSPDGELLIAPAGILEPAQQGEKRVNTTLVFTRNNLSRPVLYFPTFNQYTVAVRCCPVLFQLRDMSGGAPVFALPYRIVIAVATQKSVLLYDTQHASPFAFIANIHFTRLTDLTWSSDGKILVISSTDGYCSIITFADNELGIPFVQGEDESGVEKKMSVA</sequence>
<keyword evidence="8" id="KW-0539">Nucleus</keyword>
<name>A0A9P0F045_BEMTA</name>
<dbReference type="PROSITE" id="PS00678">
    <property type="entry name" value="WD_REPEATS_1"/>
    <property type="match status" value="1"/>
</dbReference>
<dbReference type="PROSITE" id="PS50082">
    <property type="entry name" value="WD_REPEATS_2"/>
    <property type="match status" value="3"/>
</dbReference>
<comment type="subcellular location">
    <subcellularLocation>
        <location evidence="1">Nucleus</location>
    </subcellularLocation>
</comment>
<evidence type="ECO:0000259" key="10">
    <source>
        <dbReference type="Pfam" id="PF24105"/>
    </source>
</evidence>
<accession>A0A9P0F045</accession>
<evidence type="ECO:0000256" key="6">
    <source>
        <dbReference type="ARBA" id="ARBA00022853"/>
    </source>
</evidence>
<dbReference type="Pfam" id="PF24105">
    <property type="entry name" value="Beta-prop_CAF1B_HIR1"/>
    <property type="match status" value="1"/>
</dbReference>
<protein>
    <recommendedName>
        <fullName evidence="10">CAF1B/HIR1 beta-propeller domain-containing protein</fullName>
    </recommendedName>
</protein>